<dbReference type="AlphaFoldDB" id="F3PQ20"/>
<dbReference type="Gene3D" id="2.60.40.3220">
    <property type="match status" value="1"/>
</dbReference>
<gene>
    <name evidence="1" type="ORF">HMPREF9446_00812</name>
</gene>
<protein>
    <submittedName>
        <fullName evidence="1">Conserved domain protein</fullName>
    </submittedName>
</protein>
<dbReference type="HOGENOM" id="CLU_078713_0_0_10"/>
<keyword evidence="2" id="KW-1185">Reference proteome</keyword>
<dbReference type="eggNOG" id="ENOG5032CCV">
    <property type="taxonomic scope" value="Bacteria"/>
</dbReference>
<name>F3PQ20_9BACE</name>
<accession>F3PQ20</accession>
<reference evidence="1 2" key="1">
    <citation type="submission" date="2011-02" db="EMBL/GenBank/DDBJ databases">
        <authorList>
            <person name="Weinstock G."/>
            <person name="Sodergren E."/>
            <person name="Clifton S."/>
            <person name="Fulton L."/>
            <person name="Fulton B."/>
            <person name="Courtney L."/>
            <person name="Fronick C."/>
            <person name="Harrison M."/>
            <person name="Strong C."/>
            <person name="Farmer C."/>
            <person name="Delahaunty K."/>
            <person name="Markovic C."/>
            <person name="Hall O."/>
            <person name="Minx P."/>
            <person name="Tomlinson C."/>
            <person name="Mitreva M."/>
            <person name="Hou S."/>
            <person name="Chen J."/>
            <person name="Wollam A."/>
            <person name="Pepin K.H."/>
            <person name="Johnson M."/>
            <person name="Bhonagiri V."/>
            <person name="Zhang X."/>
            <person name="Suruliraj S."/>
            <person name="Warren W."/>
            <person name="Chinwalla A."/>
            <person name="Mardis E.R."/>
            <person name="Wilson R.K."/>
        </authorList>
    </citation>
    <scope>NUCLEOTIDE SEQUENCE [LARGE SCALE GENOMIC DNA]</scope>
    <source>
        <strain evidence="1 2">YIT 12057</strain>
    </source>
</reference>
<dbReference type="EMBL" id="AFBN01000013">
    <property type="protein sequence ID" value="EGF59062.1"/>
    <property type="molecule type" value="Genomic_DNA"/>
</dbReference>
<organism evidence="1 2">
    <name type="scientific">Bacteroides fluxus YIT 12057</name>
    <dbReference type="NCBI Taxonomy" id="763034"/>
    <lineage>
        <taxon>Bacteria</taxon>
        <taxon>Pseudomonadati</taxon>
        <taxon>Bacteroidota</taxon>
        <taxon>Bacteroidia</taxon>
        <taxon>Bacteroidales</taxon>
        <taxon>Bacteroidaceae</taxon>
        <taxon>Bacteroides</taxon>
    </lineage>
</organism>
<dbReference type="Proteomes" id="UP000003416">
    <property type="component" value="Unassembled WGS sequence"/>
</dbReference>
<comment type="caution">
    <text evidence="1">The sequence shown here is derived from an EMBL/GenBank/DDBJ whole genome shotgun (WGS) entry which is preliminary data.</text>
</comment>
<proteinExistence type="predicted"/>
<evidence type="ECO:0000313" key="1">
    <source>
        <dbReference type="EMBL" id="EGF59062.1"/>
    </source>
</evidence>
<evidence type="ECO:0000313" key="2">
    <source>
        <dbReference type="Proteomes" id="UP000003416"/>
    </source>
</evidence>
<sequence length="307" mass="34545">MKKRGECSITQFFYLNLRTLIFIRKMKQLKFLMVAFTLLMGVSLTSCLNSDNDYAPSVGGLVKVSDSMFGNSFTMLDGVTKISPTAASLATLESNMGFKPSSTNIAYVTGTYDETLNSNLIEDKEYKSVNLLWAVSLDAKVEITERGAENDSVNKAPVIDIDNSSQMGYEMEKKLHKPWFFYDKTTLILPINYFVYKAGAHKFTLVYYPEENADGNKTLKLYLKHYDADDKSTNTNSLNNSGAYPQIYYYAYDLRGVFSQYSKMTGEMPTTVTVEYVTNANSLKLEDAETKTCEVEVKGINESTTDK</sequence>
<dbReference type="STRING" id="763034.HMPREF9446_00812"/>